<evidence type="ECO:0000259" key="2">
    <source>
        <dbReference type="SMART" id="SM00651"/>
    </source>
</evidence>
<accession>A0A9P4UNV8</accession>
<dbReference type="PANTHER" id="PTHR10701:SF5">
    <property type="entry name" value="N-ALPHA-ACETYLTRANSFERASE 38, NATC AUXILIARY SUBUNIT"/>
    <property type="match status" value="1"/>
</dbReference>
<feature type="domain" description="Sm" evidence="2">
    <location>
        <begin position="23"/>
        <end position="120"/>
    </location>
</feature>
<proteinExistence type="predicted"/>
<dbReference type="InterPro" id="IPR001163">
    <property type="entry name" value="Sm_dom_euk/arc"/>
</dbReference>
<keyword evidence="4" id="KW-1185">Reference proteome</keyword>
<feature type="region of interest" description="Disordered" evidence="1">
    <location>
        <begin position="77"/>
        <end position="96"/>
    </location>
</feature>
<dbReference type="EMBL" id="MU003812">
    <property type="protein sequence ID" value="KAF2719370.1"/>
    <property type="molecule type" value="Genomic_DNA"/>
</dbReference>
<feature type="compositionally biased region" description="Basic and acidic residues" evidence="1">
    <location>
        <begin position="77"/>
        <end position="89"/>
    </location>
</feature>
<dbReference type="SUPFAM" id="SSF50182">
    <property type="entry name" value="Sm-like ribonucleoproteins"/>
    <property type="match status" value="1"/>
</dbReference>
<dbReference type="InterPro" id="IPR010920">
    <property type="entry name" value="LSM_dom_sf"/>
</dbReference>
<dbReference type="AlphaFoldDB" id="A0A9P4UNV8"/>
<protein>
    <recommendedName>
        <fullName evidence="2">Sm domain-containing protein</fullName>
    </recommendedName>
</protein>
<reference evidence="3" key="1">
    <citation type="journal article" date="2020" name="Stud. Mycol.">
        <title>101 Dothideomycetes genomes: a test case for predicting lifestyles and emergence of pathogens.</title>
        <authorList>
            <person name="Haridas S."/>
            <person name="Albert R."/>
            <person name="Binder M."/>
            <person name="Bloem J."/>
            <person name="Labutti K."/>
            <person name="Salamov A."/>
            <person name="Andreopoulos B."/>
            <person name="Baker S."/>
            <person name="Barry K."/>
            <person name="Bills G."/>
            <person name="Bluhm B."/>
            <person name="Cannon C."/>
            <person name="Castanera R."/>
            <person name="Culley D."/>
            <person name="Daum C."/>
            <person name="Ezra D."/>
            <person name="Gonzalez J."/>
            <person name="Henrissat B."/>
            <person name="Kuo A."/>
            <person name="Liang C."/>
            <person name="Lipzen A."/>
            <person name="Lutzoni F."/>
            <person name="Magnuson J."/>
            <person name="Mondo S."/>
            <person name="Nolan M."/>
            <person name="Ohm R."/>
            <person name="Pangilinan J."/>
            <person name="Park H.-J."/>
            <person name="Ramirez L."/>
            <person name="Alfaro M."/>
            <person name="Sun H."/>
            <person name="Tritt A."/>
            <person name="Yoshinaga Y."/>
            <person name="Zwiers L.-H."/>
            <person name="Turgeon B."/>
            <person name="Goodwin S."/>
            <person name="Spatafora J."/>
            <person name="Crous P."/>
            <person name="Grigoriev I."/>
        </authorList>
    </citation>
    <scope>NUCLEOTIDE SEQUENCE</scope>
    <source>
        <strain evidence="3">CBS 116435</strain>
    </source>
</reference>
<dbReference type="CDD" id="cd06168">
    <property type="entry name" value="LSMD1"/>
    <property type="match status" value="1"/>
</dbReference>
<gene>
    <name evidence="3" type="ORF">K431DRAFT_228832</name>
</gene>
<dbReference type="SMART" id="SM00651">
    <property type="entry name" value="Sm"/>
    <property type="match status" value="1"/>
</dbReference>
<name>A0A9P4UNV8_9PEZI</name>
<dbReference type="InterPro" id="IPR050914">
    <property type="entry name" value="snRNP_SmB/NAA38-like"/>
</dbReference>
<dbReference type="InterPro" id="IPR034110">
    <property type="entry name" value="LSMD1_Sm"/>
</dbReference>
<evidence type="ECO:0000313" key="3">
    <source>
        <dbReference type="EMBL" id="KAF2719370.1"/>
    </source>
</evidence>
<dbReference type="GO" id="GO:0031417">
    <property type="term" value="C:NatC complex"/>
    <property type="evidence" value="ECO:0007669"/>
    <property type="project" value="InterPro"/>
</dbReference>
<dbReference type="Pfam" id="PF01423">
    <property type="entry name" value="LSM"/>
    <property type="match status" value="1"/>
</dbReference>
<dbReference type="OrthoDB" id="368909at2759"/>
<comment type="caution">
    <text evidence="3">The sequence shown here is derived from an EMBL/GenBank/DDBJ whole genome shotgun (WGS) entry which is preliminary data.</text>
</comment>
<dbReference type="PANTHER" id="PTHR10701">
    <property type="entry name" value="SMALL NUCLEAR RIBONUCLEOPROTEIN-ASSOCIATED PROTEIN B AND N"/>
    <property type="match status" value="1"/>
</dbReference>
<dbReference type="Proteomes" id="UP000799441">
    <property type="component" value="Unassembled WGS sequence"/>
</dbReference>
<sequence length="122" mass="13896">MSTNPASSSAPQDFTNKPDEAAQYLSTFLDRTLRVHISDGRVFVGQLKCTDSERNLILAMTQEYRPPTDTEVRRFHEKHQGEDTEREGGRALAHRPKLEMKKRFVGMVVVPGNHIQKIEMEG</sequence>
<dbReference type="Gene3D" id="2.30.30.100">
    <property type="match status" value="1"/>
</dbReference>
<evidence type="ECO:0000313" key="4">
    <source>
        <dbReference type="Proteomes" id="UP000799441"/>
    </source>
</evidence>
<evidence type="ECO:0000256" key="1">
    <source>
        <dbReference type="SAM" id="MobiDB-lite"/>
    </source>
</evidence>
<organism evidence="3 4">
    <name type="scientific">Polychaeton citri CBS 116435</name>
    <dbReference type="NCBI Taxonomy" id="1314669"/>
    <lineage>
        <taxon>Eukaryota</taxon>
        <taxon>Fungi</taxon>
        <taxon>Dikarya</taxon>
        <taxon>Ascomycota</taxon>
        <taxon>Pezizomycotina</taxon>
        <taxon>Dothideomycetes</taxon>
        <taxon>Dothideomycetidae</taxon>
        <taxon>Capnodiales</taxon>
        <taxon>Capnodiaceae</taxon>
        <taxon>Polychaeton</taxon>
    </lineage>
</organism>